<dbReference type="Proteomes" id="UP000316778">
    <property type="component" value="Unassembled WGS sequence"/>
</dbReference>
<sequence>MPLLTYTMIRKTFLLYGLLLAGCAQVCAQSAGKGKTGNKKPLRFRTTWGVFLSDTLPRPEVVKLLDSSLVVRDQQNNKYPVVSFDLTYAQKEPYLNDTTGRPGFYTEYIGDSFRSDKLSPLWSSRLKDMLSTGEVLFFDNIIIKYPGPAGQEDKYYRVPELRIVVR</sequence>
<keyword evidence="1" id="KW-0732">Signal</keyword>
<evidence type="ECO:0000256" key="1">
    <source>
        <dbReference type="SAM" id="SignalP"/>
    </source>
</evidence>
<proteinExistence type="predicted"/>
<name>A0A562SSU6_CHIJA</name>
<organism evidence="2 3">
    <name type="scientific">Chitinophaga japonensis</name>
    <name type="common">Flexibacter japonensis</name>
    <dbReference type="NCBI Taxonomy" id="104662"/>
    <lineage>
        <taxon>Bacteria</taxon>
        <taxon>Pseudomonadati</taxon>
        <taxon>Bacteroidota</taxon>
        <taxon>Chitinophagia</taxon>
        <taxon>Chitinophagales</taxon>
        <taxon>Chitinophagaceae</taxon>
        <taxon>Chitinophaga</taxon>
    </lineage>
</organism>
<accession>A0A562SSU6</accession>
<dbReference type="AlphaFoldDB" id="A0A562SSU6"/>
<evidence type="ECO:0000313" key="2">
    <source>
        <dbReference type="EMBL" id="TWI84337.1"/>
    </source>
</evidence>
<keyword evidence="3" id="KW-1185">Reference proteome</keyword>
<reference evidence="2 3" key="1">
    <citation type="journal article" date="2013" name="Stand. Genomic Sci.">
        <title>Genomic Encyclopedia of Type Strains, Phase I: The one thousand microbial genomes (KMG-I) project.</title>
        <authorList>
            <person name="Kyrpides N.C."/>
            <person name="Woyke T."/>
            <person name="Eisen J.A."/>
            <person name="Garrity G."/>
            <person name="Lilburn T.G."/>
            <person name="Beck B.J."/>
            <person name="Whitman W.B."/>
            <person name="Hugenholtz P."/>
            <person name="Klenk H.P."/>
        </authorList>
    </citation>
    <scope>NUCLEOTIDE SEQUENCE [LARGE SCALE GENOMIC DNA]</scope>
    <source>
        <strain evidence="2 3">DSM 13484</strain>
    </source>
</reference>
<feature type="signal peptide" evidence="1">
    <location>
        <begin position="1"/>
        <end position="28"/>
    </location>
</feature>
<protein>
    <recommendedName>
        <fullName evidence="4">Gliding motility-associated lipoprotein GldH</fullName>
    </recommendedName>
</protein>
<gene>
    <name evidence="2" type="ORF">LX66_4703</name>
</gene>
<feature type="chain" id="PRO_5021754017" description="Gliding motility-associated lipoprotein GldH" evidence="1">
    <location>
        <begin position="29"/>
        <end position="166"/>
    </location>
</feature>
<comment type="caution">
    <text evidence="2">The sequence shown here is derived from an EMBL/GenBank/DDBJ whole genome shotgun (WGS) entry which is preliminary data.</text>
</comment>
<dbReference type="EMBL" id="VLLG01000005">
    <property type="protein sequence ID" value="TWI84337.1"/>
    <property type="molecule type" value="Genomic_DNA"/>
</dbReference>
<evidence type="ECO:0000313" key="3">
    <source>
        <dbReference type="Proteomes" id="UP000316778"/>
    </source>
</evidence>
<evidence type="ECO:0008006" key="4">
    <source>
        <dbReference type="Google" id="ProtNLM"/>
    </source>
</evidence>